<dbReference type="PANTHER" id="PTHR46212:SF3">
    <property type="entry name" value="GH27120P"/>
    <property type="match status" value="1"/>
</dbReference>
<dbReference type="GO" id="GO:0005737">
    <property type="term" value="C:cytoplasm"/>
    <property type="evidence" value="ECO:0007669"/>
    <property type="project" value="UniProtKB-SubCell"/>
</dbReference>
<feature type="domain" description="EF-hand" evidence="6">
    <location>
        <begin position="49"/>
        <end position="84"/>
    </location>
</feature>
<dbReference type="InterPro" id="IPR051426">
    <property type="entry name" value="Peflin/Sorcin_CaBP"/>
</dbReference>
<keyword evidence="4" id="KW-0677">Repeat</keyword>
<dbReference type="GO" id="GO:0048306">
    <property type="term" value="F:calcium-dependent protein binding"/>
    <property type="evidence" value="ECO:0007669"/>
    <property type="project" value="UniProtKB-ARBA"/>
</dbReference>
<dbReference type="SMART" id="SM00054">
    <property type="entry name" value="EFh"/>
    <property type="match status" value="3"/>
</dbReference>
<dbReference type="InterPro" id="IPR011992">
    <property type="entry name" value="EF-hand-dom_pair"/>
</dbReference>
<dbReference type="SUPFAM" id="SSF47473">
    <property type="entry name" value="EF-hand"/>
    <property type="match status" value="1"/>
</dbReference>
<dbReference type="GeneID" id="94292364"/>
<dbReference type="RefSeq" id="XP_067758784.1">
    <property type="nucleotide sequence ID" value="XM_067902287.1"/>
</dbReference>
<comment type="subcellular location">
    <subcellularLocation>
        <location evidence="1">Cytoplasm</location>
    </subcellularLocation>
</comment>
<dbReference type="CDD" id="cd16185">
    <property type="entry name" value="EFh_PEF_ALG-2_like"/>
    <property type="match status" value="1"/>
</dbReference>
<comment type="caution">
    <text evidence="7">The sequence shown here is derived from an EMBL/GenBank/DDBJ whole genome shotgun (WGS) entry which is preliminary data.</text>
</comment>
<evidence type="ECO:0000313" key="7">
    <source>
        <dbReference type="EMBL" id="KAG5509632.1"/>
    </source>
</evidence>
<keyword evidence="8" id="KW-1185">Reference proteome</keyword>
<keyword evidence="5" id="KW-0106">Calcium</keyword>
<dbReference type="PANTHER" id="PTHR46212">
    <property type="entry name" value="PEFLIN"/>
    <property type="match status" value="1"/>
</dbReference>
<protein>
    <recommendedName>
        <fullName evidence="6">EF-hand domain-containing protein</fullName>
    </recommendedName>
</protein>
<dbReference type="AlphaFoldDB" id="A0A836LGA7"/>
<dbReference type="EMBL" id="JAFJZO010000013">
    <property type="protein sequence ID" value="KAG5509632.1"/>
    <property type="molecule type" value="Genomic_DNA"/>
</dbReference>
<evidence type="ECO:0000259" key="6">
    <source>
        <dbReference type="PROSITE" id="PS50222"/>
    </source>
</evidence>
<evidence type="ECO:0000256" key="1">
    <source>
        <dbReference type="ARBA" id="ARBA00004496"/>
    </source>
</evidence>
<keyword evidence="2" id="KW-0963">Cytoplasm</keyword>
<name>A0A836LGA7_9TRYP</name>
<dbReference type="Proteomes" id="UP000674318">
    <property type="component" value="Chromosome 13"/>
</dbReference>
<dbReference type="Pfam" id="PF13499">
    <property type="entry name" value="EF-hand_7"/>
    <property type="match status" value="2"/>
</dbReference>
<reference evidence="7 8" key="1">
    <citation type="submission" date="2021-02" db="EMBL/GenBank/DDBJ databases">
        <title>Porcisia hertigi Genome sequencing and assembly.</title>
        <authorList>
            <person name="Almutairi H."/>
            <person name="Gatherer D."/>
        </authorList>
    </citation>
    <scope>NUCLEOTIDE SEQUENCE [LARGE SCALE GENOMIC DNA]</scope>
    <source>
        <strain evidence="7 8">C119</strain>
    </source>
</reference>
<accession>A0A836LGA7</accession>
<organism evidence="7 8">
    <name type="scientific">Porcisia hertigi</name>
    <dbReference type="NCBI Taxonomy" id="2761500"/>
    <lineage>
        <taxon>Eukaryota</taxon>
        <taxon>Discoba</taxon>
        <taxon>Euglenozoa</taxon>
        <taxon>Kinetoplastea</taxon>
        <taxon>Metakinetoplastina</taxon>
        <taxon>Trypanosomatida</taxon>
        <taxon>Trypanosomatidae</taxon>
        <taxon>Leishmaniinae</taxon>
        <taxon>Porcisia</taxon>
    </lineage>
</organism>
<gene>
    <name evidence="7" type="ORF">JKF63_06337</name>
</gene>
<dbReference type="InterPro" id="IPR002048">
    <property type="entry name" value="EF_hand_dom"/>
</dbReference>
<feature type="domain" description="EF-hand" evidence="6">
    <location>
        <begin position="85"/>
        <end position="120"/>
    </location>
</feature>
<dbReference type="PROSITE" id="PS00018">
    <property type="entry name" value="EF_HAND_1"/>
    <property type="match status" value="1"/>
</dbReference>
<dbReference type="GO" id="GO:0005509">
    <property type="term" value="F:calcium ion binding"/>
    <property type="evidence" value="ECO:0007669"/>
    <property type="project" value="InterPro"/>
</dbReference>
<dbReference type="OrthoDB" id="186625at2759"/>
<dbReference type="InterPro" id="IPR018247">
    <property type="entry name" value="EF_Hand_1_Ca_BS"/>
</dbReference>
<dbReference type="Gene3D" id="1.10.238.10">
    <property type="entry name" value="EF-hand"/>
    <property type="match status" value="1"/>
</dbReference>
<evidence type="ECO:0000313" key="8">
    <source>
        <dbReference type="Proteomes" id="UP000674318"/>
    </source>
</evidence>
<evidence type="ECO:0000256" key="4">
    <source>
        <dbReference type="ARBA" id="ARBA00022737"/>
    </source>
</evidence>
<sequence length="216" mass="23915">MSYPYKANNNYGLPPVSPPLPYDAQSAYGRAQPLMSTAPGMYAASGEQMNNSELMQWFLAVDADGSGSINVSELNAALTSAGVPFSMATTEKLLHMFDKDGNDAIRFNEFQALHQFIMSMKHGFRQRDPSGSGRLDGSVVRSALAENGVQISEQTFQALMRKFDRHRRGSLGFDDYVELSIFISKVRNVFSFYDRERTGQVTFTFDTFVGGSVSVL</sequence>
<evidence type="ECO:0000256" key="2">
    <source>
        <dbReference type="ARBA" id="ARBA00022490"/>
    </source>
</evidence>
<evidence type="ECO:0000256" key="5">
    <source>
        <dbReference type="ARBA" id="ARBA00022837"/>
    </source>
</evidence>
<proteinExistence type="predicted"/>
<evidence type="ECO:0000256" key="3">
    <source>
        <dbReference type="ARBA" id="ARBA00022723"/>
    </source>
</evidence>
<keyword evidence="3" id="KW-0479">Metal-binding</keyword>
<dbReference type="KEGG" id="phet:94292364"/>
<dbReference type="PROSITE" id="PS50222">
    <property type="entry name" value="EF_HAND_2"/>
    <property type="match status" value="2"/>
</dbReference>